<evidence type="ECO:0000256" key="3">
    <source>
        <dbReference type="ARBA" id="ARBA00022679"/>
    </source>
</evidence>
<evidence type="ECO:0000256" key="10">
    <source>
        <dbReference type="SAM" id="Phobius"/>
    </source>
</evidence>
<keyword evidence="6 10" id="KW-1133">Transmembrane helix</keyword>
<comment type="similarity">
    <text evidence="2">Belongs to the galactose-3-O-sulfotransferase family.</text>
</comment>
<evidence type="ECO:0000256" key="1">
    <source>
        <dbReference type="ARBA" id="ARBA00004323"/>
    </source>
</evidence>
<dbReference type="GO" id="GO:0009247">
    <property type="term" value="P:glycolipid biosynthetic process"/>
    <property type="evidence" value="ECO:0007669"/>
    <property type="project" value="InterPro"/>
</dbReference>
<organism evidence="11 12">
    <name type="scientific">Meganyctiphanes norvegica</name>
    <name type="common">Northern krill</name>
    <name type="synonym">Thysanopoda norvegica</name>
    <dbReference type="NCBI Taxonomy" id="48144"/>
    <lineage>
        <taxon>Eukaryota</taxon>
        <taxon>Metazoa</taxon>
        <taxon>Ecdysozoa</taxon>
        <taxon>Arthropoda</taxon>
        <taxon>Crustacea</taxon>
        <taxon>Multicrustacea</taxon>
        <taxon>Malacostraca</taxon>
        <taxon>Eumalacostraca</taxon>
        <taxon>Eucarida</taxon>
        <taxon>Euphausiacea</taxon>
        <taxon>Euphausiidae</taxon>
        <taxon>Meganyctiphanes</taxon>
    </lineage>
</organism>
<protein>
    <submittedName>
        <fullName evidence="11">Uncharacterized protein</fullName>
    </submittedName>
</protein>
<accession>A0AAV2R8M7</accession>
<dbReference type="Gene3D" id="3.40.50.300">
    <property type="entry name" value="P-loop containing nucleotide triphosphate hydrolases"/>
    <property type="match status" value="1"/>
</dbReference>
<keyword evidence="4 10" id="KW-0812">Transmembrane</keyword>
<dbReference type="Pfam" id="PF06990">
    <property type="entry name" value="Gal-3-0_sulfotr"/>
    <property type="match status" value="1"/>
</dbReference>
<reference evidence="11 12" key="1">
    <citation type="submission" date="2024-05" db="EMBL/GenBank/DDBJ databases">
        <authorList>
            <person name="Wallberg A."/>
        </authorList>
    </citation>
    <scope>NUCLEOTIDE SEQUENCE [LARGE SCALE GENOMIC DNA]</scope>
</reference>
<dbReference type="AlphaFoldDB" id="A0AAV2R8M7"/>
<keyword evidence="9" id="KW-0325">Glycoprotein</keyword>
<keyword evidence="7" id="KW-0333">Golgi apparatus</keyword>
<name>A0AAV2R8M7_MEGNR</name>
<dbReference type="PANTHER" id="PTHR14647:SF87">
    <property type="entry name" value="PUTATIVE-RELATED"/>
    <property type="match status" value="1"/>
</dbReference>
<dbReference type="InterPro" id="IPR009729">
    <property type="entry name" value="Gal-3-0_sulfotransfrase"/>
</dbReference>
<evidence type="ECO:0000256" key="6">
    <source>
        <dbReference type="ARBA" id="ARBA00022989"/>
    </source>
</evidence>
<dbReference type="GO" id="GO:0001733">
    <property type="term" value="F:galactosylceramide sulfotransferase activity"/>
    <property type="evidence" value="ECO:0007669"/>
    <property type="project" value="InterPro"/>
</dbReference>
<feature type="non-terminal residue" evidence="11">
    <location>
        <position position="388"/>
    </location>
</feature>
<sequence length="388" mass="44608">MARLRRRLIHNDKQRIPVLVRGLLLLCFVSIMGALVVSNLNTQQEHQLSDEEHTWKALPALKECLPVRHIVFLKTHKCASSTIQNILLRHALDQNLSVAVPPTGVYLDDQSLRLNVEDLQESPFAPPSGRYHFLAHHTRLNVRAIKQVNENVNIGAFRKKGASAIFKFLPHFLVRCHFCRRRSDIAIYFLTDRRTKAAHDSLRSRSQSIIYGYLLLTGRCSLSQMNEWDDSEFRDGSTMGLQLHRIEFRALKIVLSNRLSKGDPVGLKYIWNNHDEDKLKSEVEKDGRPMKLESKSISYNSNKIKVTLLLIYNVMRGKITNKIRILILWATNRKMTRGRLDNMQDNTPITINRVTESPLSKEGFSPNQLVLSFNLAIPNSFNSKGIFY</sequence>
<evidence type="ECO:0000256" key="5">
    <source>
        <dbReference type="ARBA" id="ARBA00022968"/>
    </source>
</evidence>
<dbReference type="EMBL" id="CAXKWB010016684">
    <property type="protein sequence ID" value="CAL4116839.1"/>
    <property type="molecule type" value="Genomic_DNA"/>
</dbReference>
<keyword evidence="12" id="KW-1185">Reference proteome</keyword>
<proteinExistence type="inferred from homology"/>
<evidence type="ECO:0000256" key="8">
    <source>
        <dbReference type="ARBA" id="ARBA00023136"/>
    </source>
</evidence>
<dbReference type="InterPro" id="IPR027417">
    <property type="entry name" value="P-loop_NTPase"/>
</dbReference>
<evidence type="ECO:0000313" key="11">
    <source>
        <dbReference type="EMBL" id="CAL4116839.1"/>
    </source>
</evidence>
<keyword evidence="3" id="KW-0808">Transferase</keyword>
<keyword evidence="5" id="KW-0735">Signal-anchor</keyword>
<evidence type="ECO:0000256" key="9">
    <source>
        <dbReference type="ARBA" id="ARBA00023180"/>
    </source>
</evidence>
<keyword evidence="8 10" id="KW-0472">Membrane</keyword>
<comment type="caution">
    <text evidence="11">The sequence shown here is derived from an EMBL/GenBank/DDBJ whole genome shotgun (WGS) entry which is preliminary data.</text>
</comment>
<dbReference type="PANTHER" id="PTHR14647">
    <property type="entry name" value="GALACTOSE-3-O-SULFOTRANSFERASE"/>
    <property type="match status" value="1"/>
</dbReference>
<evidence type="ECO:0000256" key="7">
    <source>
        <dbReference type="ARBA" id="ARBA00023034"/>
    </source>
</evidence>
<dbReference type="Proteomes" id="UP001497623">
    <property type="component" value="Unassembled WGS sequence"/>
</dbReference>
<dbReference type="GO" id="GO:0000139">
    <property type="term" value="C:Golgi membrane"/>
    <property type="evidence" value="ECO:0007669"/>
    <property type="project" value="UniProtKB-SubCell"/>
</dbReference>
<feature type="transmembrane region" description="Helical" evidence="10">
    <location>
        <begin position="20"/>
        <end position="40"/>
    </location>
</feature>
<evidence type="ECO:0000256" key="2">
    <source>
        <dbReference type="ARBA" id="ARBA00008124"/>
    </source>
</evidence>
<evidence type="ECO:0000313" key="12">
    <source>
        <dbReference type="Proteomes" id="UP001497623"/>
    </source>
</evidence>
<evidence type="ECO:0000256" key="4">
    <source>
        <dbReference type="ARBA" id="ARBA00022692"/>
    </source>
</evidence>
<comment type="subcellular location">
    <subcellularLocation>
        <location evidence="1">Golgi apparatus membrane</location>
        <topology evidence="1">Single-pass type II membrane protein</topology>
    </subcellularLocation>
</comment>
<gene>
    <name evidence="11" type="ORF">MNOR_LOCUS21056</name>
</gene>